<evidence type="ECO:0000256" key="6">
    <source>
        <dbReference type="ARBA" id="ARBA00022679"/>
    </source>
</evidence>
<feature type="domain" description="Protein kinase" evidence="20">
    <location>
        <begin position="301"/>
        <end position="582"/>
    </location>
</feature>
<keyword evidence="14 19" id="KW-0472">Membrane</keyword>
<evidence type="ECO:0000256" key="14">
    <source>
        <dbReference type="ARBA" id="ARBA00023136"/>
    </source>
</evidence>
<comment type="catalytic activity">
    <reaction evidence="17">
        <text>L-seryl-[protein] + ATP = O-phospho-L-seryl-[protein] + ADP + H(+)</text>
        <dbReference type="Rhea" id="RHEA:17989"/>
        <dbReference type="Rhea" id="RHEA-COMP:9863"/>
        <dbReference type="Rhea" id="RHEA-COMP:11604"/>
        <dbReference type="ChEBI" id="CHEBI:15378"/>
        <dbReference type="ChEBI" id="CHEBI:29999"/>
        <dbReference type="ChEBI" id="CHEBI:30616"/>
        <dbReference type="ChEBI" id="CHEBI:83421"/>
        <dbReference type="ChEBI" id="CHEBI:456216"/>
        <dbReference type="EC" id="2.7.11.1"/>
    </reaction>
</comment>
<sequence>MPSVFGFWSNLSMLDFSDNMLSGSVPPELGKLENLQILRISSNRLTGSIPSELGYCTKMIKLDLSKNYLSGSIPSEISSSVEMQGLFLQDNKLNGLIPDAFSSLEGLFELQLGNNMLEGPIPCSLSKLHHFNSLLNLSHNKLSGEIPSCLGNLDKLEILDLSSNSFSGEIPSQLNNMISLSFVNVSFNHLSGKLPAAWMKLMASTPVSFLGNPELCVLGNDASYCREARNIHIRGWKLVGMVIGVVFSVALLCAAIYILMIRGLRKQFSSQQSLLHESKSRTEDLPEDLKFEDIMRATEGWSDKYVIGKGKHGTVYRTESVNSRKHWAVKKVDLSEESFEIEMRTMNLIRHRNVVRMAGYCIKDGYGFIVTEYMPGGSLFDVLHRSKPHVVLNWNARYRIALGIAQGLSYLHHDCEPQIIHRDVKSDNILMDSELEPKIGDFGMAKLVCDSDTSSTRSAIVGTLGYIAPENGYSLQLTEKCDLYSYGVVLLELLCRKLPVDPCFEEGLDIVTWTRKNLQEDNEWFCFLDKEISFWDGDEQFKALKLLDLALECTEFAADIRPSMRDVVASLTKLNDKYHRSVINS</sequence>
<evidence type="ECO:0000256" key="15">
    <source>
        <dbReference type="ARBA" id="ARBA00023180"/>
    </source>
</evidence>
<keyword evidence="13 19" id="KW-1133">Transmembrane helix</keyword>
<evidence type="ECO:0000256" key="11">
    <source>
        <dbReference type="ARBA" id="ARBA00022777"/>
    </source>
</evidence>
<evidence type="ECO:0000313" key="21">
    <source>
        <dbReference type="EMBL" id="KAK9291850.1"/>
    </source>
</evidence>
<keyword evidence="12 18" id="KW-0067">ATP-binding</keyword>
<proteinExistence type="inferred from homology"/>
<dbReference type="Pfam" id="PF00069">
    <property type="entry name" value="Pkinase"/>
    <property type="match status" value="1"/>
</dbReference>
<organism evidence="21 22">
    <name type="scientific">Liquidambar formosana</name>
    <name type="common">Formosan gum</name>
    <dbReference type="NCBI Taxonomy" id="63359"/>
    <lineage>
        <taxon>Eukaryota</taxon>
        <taxon>Viridiplantae</taxon>
        <taxon>Streptophyta</taxon>
        <taxon>Embryophyta</taxon>
        <taxon>Tracheophyta</taxon>
        <taxon>Spermatophyta</taxon>
        <taxon>Magnoliopsida</taxon>
        <taxon>eudicotyledons</taxon>
        <taxon>Gunneridae</taxon>
        <taxon>Pentapetalae</taxon>
        <taxon>Saxifragales</taxon>
        <taxon>Altingiaceae</taxon>
        <taxon>Liquidambar</taxon>
    </lineage>
</organism>
<comment type="caution">
    <text evidence="21">The sequence shown here is derived from an EMBL/GenBank/DDBJ whole genome shotgun (WGS) entry which is preliminary data.</text>
</comment>
<reference evidence="21 22" key="1">
    <citation type="journal article" date="2024" name="Plant J.">
        <title>Genome sequences and population genomics reveal climatic adaptation and genomic divergence between two closely related sweetgum species.</title>
        <authorList>
            <person name="Xu W.Q."/>
            <person name="Ren C.Q."/>
            <person name="Zhang X.Y."/>
            <person name="Comes H.P."/>
            <person name="Liu X.H."/>
            <person name="Li Y.G."/>
            <person name="Kettle C.J."/>
            <person name="Jalonen R."/>
            <person name="Gaisberger H."/>
            <person name="Ma Y.Z."/>
            <person name="Qiu Y.X."/>
        </authorList>
    </citation>
    <scope>NUCLEOTIDE SEQUENCE [LARGE SCALE GENOMIC DNA]</scope>
    <source>
        <strain evidence="21">Hangzhou</strain>
    </source>
</reference>
<dbReference type="InterPro" id="IPR017441">
    <property type="entry name" value="Protein_kinase_ATP_BS"/>
</dbReference>
<dbReference type="EC" id="2.7.11.1" evidence="3"/>
<keyword evidence="15" id="KW-0325">Glycoprotein</keyword>
<evidence type="ECO:0000256" key="10">
    <source>
        <dbReference type="ARBA" id="ARBA00022741"/>
    </source>
</evidence>
<evidence type="ECO:0000256" key="1">
    <source>
        <dbReference type="ARBA" id="ARBA00004167"/>
    </source>
</evidence>
<evidence type="ECO:0000256" key="4">
    <source>
        <dbReference type="ARBA" id="ARBA00022527"/>
    </source>
</evidence>
<name>A0AAP0XAD7_LIQFO</name>
<gene>
    <name evidence="21" type="ORF">L1049_019800</name>
</gene>
<dbReference type="Gene3D" id="1.10.510.10">
    <property type="entry name" value="Transferase(Phosphotransferase) domain 1"/>
    <property type="match status" value="1"/>
</dbReference>
<dbReference type="Gene3D" id="3.30.200.20">
    <property type="entry name" value="Phosphorylase Kinase, domain 1"/>
    <property type="match status" value="1"/>
</dbReference>
<dbReference type="InterPro" id="IPR011009">
    <property type="entry name" value="Kinase-like_dom_sf"/>
</dbReference>
<evidence type="ECO:0000256" key="18">
    <source>
        <dbReference type="PROSITE-ProRule" id="PRU10141"/>
    </source>
</evidence>
<feature type="transmembrane region" description="Helical" evidence="19">
    <location>
        <begin position="238"/>
        <end position="260"/>
    </location>
</feature>
<dbReference type="SUPFAM" id="SSF56112">
    <property type="entry name" value="Protein kinase-like (PK-like)"/>
    <property type="match status" value="1"/>
</dbReference>
<dbReference type="GO" id="GO:0005524">
    <property type="term" value="F:ATP binding"/>
    <property type="evidence" value="ECO:0007669"/>
    <property type="project" value="UniProtKB-UniRule"/>
</dbReference>
<dbReference type="FunFam" id="3.80.10.10:FF:000383">
    <property type="entry name" value="Leucine-rich repeat receptor protein kinase EMS1"/>
    <property type="match status" value="1"/>
</dbReference>
<keyword evidence="9" id="KW-0677">Repeat</keyword>
<accession>A0AAP0XAD7</accession>
<evidence type="ECO:0000256" key="12">
    <source>
        <dbReference type="ARBA" id="ARBA00022840"/>
    </source>
</evidence>
<keyword evidence="11" id="KW-0418">Kinase</keyword>
<feature type="binding site" evidence="18">
    <location>
        <position position="331"/>
    </location>
    <ligand>
        <name>ATP</name>
        <dbReference type="ChEBI" id="CHEBI:30616"/>
    </ligand>
</feature>
<keyword evidence="10 18" id="KW-0547">Nucleotide-binding</keyword>
<dbReference type="SMART" id="SM00220">
    <property type="entry name" value="S_TKc"/>
    <property type="match status" value="1"/>
</dbReference>
<dbReference type="FunFam" id="1.10.510.10:FF:000569">
    <property type="entry name" value="Serine/threonine-protein kinase-like protein CCR4"/>
    <property type="match status" value="1"/>
</dbReference>
<evidence type="ECO:0000256" key="16">
    <source>
        <dbReference type="ARBA" id="ARBA00047899"/>
    </source>
</evidence>
<dbReference type="InterPro" id="IPR000719">
    <property type="entry name" value="Prot_kinase_dom"/>
</dbReference>
<evidence type="ECO:0000256" key="2">
    <source>
        <dbReference type="ARBA" id="ARBA00009592"/>
    </source>
</evidence>
<dbReference type="PANTHER" id="PTHR48056">
    <property type="entry name" value="LRR RECEPTOR-LIKE SERINE/THREONINE-PROTEIN KINASE-RELATED"/>
    <property type="match status" value="1"/>
</dbReference>
<dbReference type="Proteomes" id="UP001415857">
    <property type="component" value="Unassembled WGS sequence"/>
</dbReference>
<dbReference type="InterPro" id="IPR050647">
    <property type="entry name" value="Plant_LRR-RLKs"/>
</dbReference>
<protein>
    <recommendedName>
        <fullName evidence="3">non-specific serine/threonine protein kinase</fullName>
        <ecNumber evidence="3">2.7.11.1</ecNumber>
    </recommendedName>
</protein>
<dbReference type="PANTHER" id="PTHR48056:SF36">
    <property type="entry name" value="OS10G0155800 PROTEIN"/>
    <property type="match status" value="1"/>
</dbReference>
<dbReference type="FunFam" id="3.80.10.10:FF:000111">
    <property type="entry name" value="LRR receptor-like serine/threonine-protein kinase ERECTA"/>
    <property type="match status" value="1"/>
</dbReference>
<dbReference type="AlphaFoldDB" id="A0AAP0XAD7"/>
<dbReference type="PROSITE" id="PS50011">
    <property type="entry name" value="PROTEIN_KINASE_DOM"/>
    <property type="match status" value="1"/>
</dbReference>
<evidence type="ECO:0000313" key="22">
    <source>
        <dbReference type="Proteomes" id="UP001415857"/>
    </source>
</evidence>
<dbReference type="PROSITE" id="PS00107">
    <property type="entry name" value="PROTEIN_KINASE_ATP"/>
    <property type="match status" value="1"/>
</dbReference>
<evidence type="ECO:0000256" key="3">
    <source>
        <dbReference type="ARBA" id="ARBA00012513"/>
    </source>
</evidence>
<dbReference type="GO" id="GO:0033612">
    <property type="term" value="F:receptor serine/threonine kinase binding"/>
    <property type="evidence" value="ECO:0007669"/>
    <property type="project" value="TreeGrafter"/>
</dbReference>
<dbReference type="EMBL" id="JBBPBK010000001">
    <property type="protein sequence ID" value="KAK9291850.1"/>
    <property type="molecule type" value="Genomic_DNA"/>
</dbReference>
<dbReference type="GO" id="GO:0004674">
    <property type="term" value="F:protein serine/threonine kinase activity"/>
    <property type="evidence" value="ECO:0007669"/>
    <property type="project" value="UniProtKB-KW"/>
</dbReference>
<evidence type="ECO:0000256" key="17">
    <source>
        <dbReference type="ARBA" id="ARBA00048679"/>
    </source>
</evidence>
<keyword evidence="4" id="KW-0723">Serine/threonine-protein kinase</keyword>
<dbReference type="GO" id="GO:0016020">
    <property type="term" value="C:membrane"/>
    <property type="evidence" value="ECO:0007669"/>
    <property type="project" value="UniProtKB-SubCell"/>
</dbReference>
<evidence type="ECO:0000256" key="9">
    <source>
        <dbReference type="ARBA" id="ARBA00022737"/>
    </source>
</evidence>
<comment type="subcellular location">
    <subcellularLocation>
        <location evidence="1">Membrane</location>
        <topology evidence="1">Single-pass membrane protein</topology>
    </subcellularLocation>
</comment>
<dbReference type="SUPFAM" id="SSF52058">
    <property type="entry name" value="L domain-like"/>
    <property type="match status" value="1"/>
</dbReference>
<evidence type="ECO:0000256" key="19">
    <source>
        <dbReference type="SAM" id="Phobius"/>
    </source>
</evidence>
<dbReference type="InterPro" id="IPR001611">
    <property type="entry name" value="Leu-rich_rpt"/>
</dbReference>
<evidence type="ECO:0000256" key="5">
    <source>
        <dbReference type="ARBA" id="ARBA00022614"/>
    </source>
</evidence>
<keyword evidence="5" id="KW-0433">Leucine-rich repeat</keyword>
<comment type="similarity">
    <text evidence="2">Belongs to the RLP family.</text>
</comment>
<evidence type="ECO:0000259" key="20">
    <source>
        <dbReference type="PROSITE" id="PS50011"/>
    </source>
</evidence>
<evidence type="ECO:0000256" key="13">
    <source>
        <dbReference type="ARBA" id="ARBA00022989"/>
    </source>
</evidence>
<dbReference type="Pfam" id="PF00560">
    <property type="entry name" value="LRR_1"/>
    <property type="match status" value="5"/>
</dbReference>
<evidence type="ECO:0000256" key="7">
    <source>
        <dbReference type="ARBA" id="ARBA00022692"/>
    </source>
</evidence>
<keyword evidence="22" id="KW-1185">Reference proteome</keyword>
<dbReference type="InterPro" id="IPR008271">
    <property type="entry name" value="Ser/Thr_kinase_AS"/>
</dbReference>
<keyword evidence="7 19" id="KW-0812">Transmembrane</keyword>
<dbReference type="Gene3D" id="3.80.10.10">
    <property type="entry name" value="Ribonuclease Inhibitor"/>
    <property type="match status" value="1"/>
</dbReference>
<keyword evidence="8" id="KW-0732">Signal</keyword>
<dbReference type="PROSITE" id="PS00108">
    <property type="entry name" value="PROTEIN_KINASE_ST"/>
    <property type="match status" value="1"/>
</dbReference>
<dbReference type="InterPro" id="IPR032675">
    <property type="entry name" value="LRR_dom_sf"/>
</dbReference>
<keyword evidence="6" id="KW-0808">Transferase</keyword>
<evidence type="ECO:0000256" key="8">
    <source>
        <dbReference type="ARBA" id="ARBA00022729"/>
    </source>
</evidence>
<comment type="catalytic activity">
    <reaction evidence="16">
        <text>L-threonyl-[protein] + ATP = O-phospho-L-threonyl-[protein] + ADP + H(+)</text>
        <dbReference type="Rhea" id="RHEA:46608"/>
        <dbReference type="Rhea" id="RHEA-COMP:11060"/>
        <dbReference type="Rhea" id="RHEA-COMP:11605"/>
        <dbReference type="ChEBI" id="CHEBI:15378"/>
        <dbReference type="ChEBI" id="CHEBI:30013"/>
        <dbReference type="ChEBI" id="CHEBI:30616"/>
        <dbReference type="ChEBI" id="CHEBI:61977"/>
        <dbReference type="ChEBI" id="CHEBI:456216"/>
        <dbReference type="EC" id="2.7.11.1"/>
    </reaction>
</comment>